<keyword evidence="1" id="KW-0472">Membrane</keyword>
<feature type="transmembrane region" description="Helical" evidence="1">
    <location>
        <begin position="139"/>
        <end position="159"/>
    </location>
</feature>
<feature type="transmembrane region" description="Helical" evidence="1">
    <location>
        <begin position="366"/>
        <end position="383"/>
    </location>
</feature>
<feature type="transmembrane region" description="Helical" evidence="1">
    <location>
        <begin position="223"/>
        <end position="244"/>
    </location>
</feature>
<name>A0ABW0BGM9_9ACTN</name>
<feature type="transmembrane region" description="Helical" evidence="1">
    <location>
        <begin position="12"/>
        <end position="33"/>
    </location>
</feature>
<dbReference type="EMBL" id="JBHSKD010000004">
    <property type="protein sequence ID" value="MFC5175961.1"/>
    <property type="molecule type" value="Genomic_DNA"/>
</dbReference>
<evidence type="ECO:0000256" key="1">
    <source>
        <dbReference type="SAM" id="Phobius"/>
    </source>
</evidence>
<organism evidence="2 3">
    <name type="scientific">Nocardioides taihuensis</name>
    <dbReference type="NCBI Taxonomy" id="1835606"/>
    <lineage>
        <taxon>Bacteria</taxon>
        <taxon>Bacillati</taxon>
        <taxon>Actinomycetota</taxon>
        <taxon>Actinomycetes</taxon>
        <taxon>Propionibacteriales</taxon>
        <taxon>Nocardioidaceae</taxon>
        <taxon>Nocardioides</taxon>
    </lineage>
</organism>
<sequence length="521" mass="55223">MLARLRKVDPRLVVALSAVAAVVLRFPGLLYPLGSDEAGFTLVAREWHPQPTSLYGAYWVDRPPPLIAMVKVSDAIGGPLFIRLVAALGAGALVVAAAATARQMLRFAGETDTAYAARTGAWTAVLTAALTSSAMIDPVMAKGEILGIPLVVTSFWIGLRALNRAVEHRPDLPALALAAGAGLLAVLAQGLKQNLVAGLVFGAAVLVGARVRHRITTTTLVRLSLGALAGGLVPVGATVGWALWNGVLLHTLWYAVYGFRSDALEVITAQSQQAPASRALLLLGIAVASGAAFILAGVLLHRRRVWRLDPVLTVATLAVVLVDTTSLVLSGSFWRPYLFALVPGVVLCAALLLAVRDYVARRTERLVVAAVVVSLAATAVWTVRDYAGVAPPDATRTGLALHRAAEPDDTVVVYGGHAELVLASGLRSPYRHLWTLPMRTLDPDLSQLQDLLEGPDAPTWFILWVPESSWGGLAAPIMPALLERYELHGETCGGHPVYLLEGEQRPELDPRCDGRGSPLLG</sequence>
<protein>
    <recommendedName>
        <fullName evidence="4">Glycosyltransferase RgtA/B/C/D-like domain-containing protein</fullName>
    </recommendedName>
</protein>
<keyword evidence="3" id="KW-1185">Reference proteome</keyword>
<feature type="transmembrane region" description="Helical" evidence="1">
    <location>
        <begin position="279"/>
        <end position="300"/>
    </location>
</feature>
<keyword evidence="1" id="KW-1133">Transmembrane helix</keyword>
<feature type="transmembrane region" description="Helical" evidence="1">
    <location>
        <begin position="171"/>
        <end position="188"/>
    </location>
</feature>
<dbReference type="Proteomes" id="UP001596087">
    <property type="component" value="Unassembled WGS sequence"/>
</dbReference>
<comment type="caution">
    <text evidence="2">The sequence shown here is derived from an EMBL/GenBank/DDBJ whole genome shotgun (WGS) entry which is preliminary data.</text>
</comment>
<evidence type="ECO:0000313" key="2">
    <source>
        <dbReference type="EMBL" id="MFC5175961.1"/>
    </source>
</evidence>
<feature type="transmembrane region" description="Helical" evidence="1">
    <location>
        <begin position="80"/>
        <end position="101"/>
    </location>
</feature>
<feature type="transmembrane region" description="Helical" evidence="1">
    <location>
        <begin position="337"/>
        <end position="354"/>
    </location>
</feature>
<accession>A0ABW0BGM9</accession>
<proteinExistence type="predicted"/>
<dbReference type="RefSeq" id="WP_378587543.1">
    <property type="nucleotide sequence ID" value="NZ_JBHSKD010000004.1"/>
</dbReference>
<keyword evidence="1" id="KW-0812">Transmembrane</keyword>
<reference evidence="3" key="1">
    <citation type="journal article" date="2019" name="Int. J. Syst. Evol. Microbiol.">
        <title>The Global Catalogue of Microorganisms (GCM) 10K type strain sequencing project: providing services to taxonomists for standard genome sequencing and annotation.</title>
        <authorList>
            <consortium name="The Broad Institute Genomics Platform"/>
            <consortium name="The Broad Institute Genome Sequencing Center for Infectious Disease"/>
            <person name="Wu L."/>
            <person name="Ma J."/>
        </authorList>
    </citation>
    <scope>NUCLEOTIDE SEQUENCE [LARGE SCALE GENOMIC DNA]</scope>
    <source>
        <strain evidence="3">DFY41</strain>
    </source>
</reference>
<gene>
    <name evidence="2" type="ORF">ACFPGP_04710</name>
</gene>
<feature type="transmembrane region" description="Helical" evidence="1">
    <location>
        <begin position="312"/>
        <end position="331"/>
    </location>
</feature>
<feature type="transmembrane region" description="Helical" evidence="1">
    <location>
        <begin position="194"/>
        <end position="211"/>
    </location>
</feature>
<feature type="transmembrane region" description="Helical" evidence="1">
    <location>
        <begin position="113"/>
        <end position="133"/>
    </location>
</feature>
<evidence type="ECO:0000313" key="3">
    <source>
        <dbReference type="Proteomes" id="UP001596087"/>
    </source>
</evidence>
<evidence type="ECO:0008006" key="4">
    <source>
        <dbReference type="Google" id="ProtNLM"/>
    </source>
</evidence>